<proteinExistence type="predicted"/>
<dbReference type="Pfam" id="PF18413">
    <property type="entry name" value="Neuraminidase"/>
    <property type="match status" value="1"/>
</dbReference>
<gene>
    <name evidence="4" type="ORF">JMN32_15170</name>
</gene>
<keyword evidence="1" id="KW-0843">Virulence</keyword>
<dbReference type="RefSeq" id="WP_202857197.1">
    <property type="nucleotide sequence ID" value="NZ_JAEUGD010000053.1"/>
</dbReference>
<evidence type="ECO:0000313" key="4">
    <source>
        <dbReference type="EMBL" id="MBL6447657.1"/>
    </source>
</evidence>
<reference evidence="4" key="1">
    <citation type="submission" date="2021-01" db="EMBL/GenBank/DDBJ databases">
        <title>Fulvivirga kasyanovii gen. nov., sp nov., a novel member of the phylum Bacteroidetes isolated from seawater in a mussel farm.</title>
        <authorList>
            <person name="Zhao L.-H."/>
            <person name="Wang Z.-J."/>
        </authorList>
    </citation>
    <scope>NUCLEOTIDE SEQUENCE</scope>
    <source>
        <strain evidence="4">29W222</strain>
    </source>
</reference>
<accession>A0A937FZD7</accession>
<dbReference type="InterPro" id="IPR018003">
    <property type="entry name" value="Insecticidal_toxin/plasmid_vir"/>
</dbReference>
<dbReference type="InterPro" id="IPR041079">
    <property type="entry name" value="Neuraminidase-like"/>
</dbReference>
<keyword evidence="5" id="KW-1185">Reference proteome</keyword>
<evidence type="ECO:0000256" key="2">
    <source>
        <dbReference type="SAM" id="Coils"/>
    </source>
</evidence>
<dbReference type="Gene3D" id="3.90.182.10">
    <property type="entry name" value="Toxin - Anthrax Protective Antigen,domain 1"/>
    <property type="match status" value="1"/>
</dbReference>
<sequence>MATFKLKGQVIDQKSQKIIKNVTVTLLVTQLGKKVPKQSAKVGNDGFFKLSFHDEFIPNGTKATFEVKDNKGKILPNRYVHPLKSSNRFVSIKIPVSREAKPKEVFTIGLQVKSEFSLDFKLLRAECRNVVGQNTYPIQANKISEKGIATFQFTREDLNNNGESPQLYFRIYDEDTLFYDGLEEGEAYNNVPPGKHTYEVALKEKDEIEEFTVSGHVLNLENSSKSEVTVHVYDIDLLGAAHYKSVQTVKELKGTQGIEFLGTSSIDDNGEYEVSFSSEAFKANERGKADVVAFAIRKNEIVGRSRLAFKREYSSENKINNLNIALSEPDQTLSEYDQIYPAAKSFVEEAKLKLSDIAASEEQLKLVAEEIEWPVAYVTILATGASLLAESQNDSLFQGFMYALGRKQVTLTWFNLAKTPRIHLKQALSKAMKEQIIKEYKEETLEIFLTALEKVATEFALDRPPSENQVPAREFLNLALPNQTESHNQLLNAYANHQGNAIEFWQDVVPKLPAFENNPEAVSQLRLTNELSLLSENNFTLVKKLQKDQGITHPREIIYRPEELKAAVESTEIPPHIPGKNKKEKQANYLSRITHALQASYPTDTVAHNIQKGTFPSNGMQENLSAFFDEAIPNGFDLRKSRVEDYEDLFRKVDPDRVTELKEETNKLKRLLQLCPDPQSMAVLLERNIGNAKQIASIPKDIFLQEYGKKLETKQALIIHGRAKNIVLQNELHLINFHEISNHYSPALIGGAIKKTGGSTEDESVREAIEEVLPDWRNLIGPVDFCECKHCRSVLSPAAYLVDLMHSYLNMEGSKVNSSNETPLDVLLKRRPDLAHLHLTCENTNTIIPYIDLANEVMEFYVAHDELNAETAKNIDDISTEELQATPQFTISEAYRKLAKSIYPLSLPYHQPLDTIRIYLNHLKSSRCELINTLNPEIHSESGVINKTIECLGLNPISYHIIAGNEIQLEEGGESIPLQNFYGYNTETSDWKDSLIYVPELLKRTNLDYKDVLTLLDTHYINPKATAFNYLNKLLLHSDLPEKDLYDKLNEIAAGTLDPTTDPDLQEVIPESVLSGFQPWVSENFPGIKNVITLHAPDSDEEGNPISECSLENTRLRSLQDIYEAENIKIPDSPFSKLHRFVRLYPKLGWSITELDLVLKELHADDINAGVLEQIHHIQQVKHKLNVPITSLITLWGNIESRGEKALYGKLFLNKALQEIDSIYLPDPLGRFLDEKPVESSLPEEESPSLLITDHKPSLLAAFSLEDSELSQILQTEELDEEDSILTIPNLSRIYRHVVLARALKLSIEEIAVLLAIIRSDSSLADRFTPFSLWHEPTGEFGEQNPAQTLAFIELVDNIKKAGASISELQYLILNLEQEDQKLSVDVGQIQKALLGIRSSFISIEEQHTFLDPVDEETLREKLGLIYEPDIIDQIIDLAKGNLNFRTTASSGLDITIPDTAADIKEKTTYLRDSGQLVFRGMMTAAERDYLRSIDGGVIADATNALYQQPRQFIKDILYGIFPNDTLQNEAYESLRDRPLEGEQENNRTNFKYIHSYLLPIIKTTLQSDSLLASLSKLTSLDEVRLNELAGGELNYWAEKLSQFGLKATYLHSGTTSTQIDPTIDFHWDSDIPDEISWKGWIRVPNNEKFTFIIDVEQDAETFTLWLNDTALASRSASDNTKIEVTSSDLKAGELYPIHLSYQSNGIESGGINLSWKSSSIPKELIHAQFLFSEHESFGEAVDGWNKARIISDRFALSAIEINYIKNNNLDFAGLDFFNPTIDSWISLHNYSYLKNRLITDTNSLVEFFAQAQLPESTVDELYAKLANMFTGKSEHFRAMAEHLSYSPSDLITPSHLKQIHEAVQLIRKLGISASTAISWCPVEDDITHWDENFNQLNEVALSIKNTVKSKYKEQTWLQVAPAISDVLRENQKQALIQYLLVHPTLRLWDNGRIQDANGLFEYFLLDVQMDACMDTSRIKQAISSVQLFINRCFLNLESHQDEDGRETGVSPDYLSGPEWKWMKNYRVWEANRKVLLYAENWALPELRLNKSAAYKAAESFLAKNDITPDNVETAFRNYLFDLAEVAKLDICGYYEDNDENIAHIFGRTSSTPYKYYYQRYKIDTETWSPWEPVDINIQGVEDHENGGENSGIHLLPVVWKGRLFLFWPIFEETQIKKDNNRSIYNASRTNIENLEPDIFWKIKLVYSEYKNGLWSASHELSPAMKVSEEDLDTSLFKKFFKPEDFLFKVEKNGESLQIKKFSNRYNRSYKTIDLFERLIEALLNSPTIREIHKENLRKELETLNSHSSELNRLVLGEFEINSIYENPTVLLNDREEHHYANFLNSYNKIKEVEEEFYLDNSKILEDVKSSFHTLFSSDVLLKPESIGYSQTNKKSFFYQDTAHAYYVTPHNYFVNLDESIDPEYARPIIPFLEHHNGFDINNIRENNRSIATEARLDTMTLNGNNAGRLANGKARKNGITTKVAGAFAQTHKKSSPWINITSLQFHTFYHPFADEFLATMNRKGIQELLALDLEIESDDGHEFKSHHNPTNSVRKSKFLPEEKIDFDATGAYSLYNWELFFHLPLHIAGQLSKNSKYAEAMKWFHYIFNPTTDEATTSPEYPAERYWKCKPFKKELENIREYLNSIGKKNTLLDEWRNNPFRPHLIAQMLPNKYKKLTVMKYLDNTIAWADSLFRQDTIESINEATQLYIIASHILGPKPQEIPARGTIRPETYHSLKNRLDGFSNAEVILEHTFPYSGDISVPSVDDSPGSLLGASATKYFGIPSNDKLLEYWEVIEDRLFKIRHCMNIEGIERQLALFQPPIDPALLVQATAQGLSLGSILGDLNAPLPHYRFQYIFNKAIEQCQECRSLGGTLLSAIEKRDSEDIAQIRATHEVTMLNEIKLVREQQLGEAKLAKESLLKNRETLVSNFVYYQTLLGIEEPQEPEIGEAITELEVDVDVSLADSDTTGVKLIPKELQELTKANDANNLRLTASVIKNSANLAHLIPNASVNVEPFGIGATITYGGSNLGTALTSMAERFDIMASHLSFESSQASRMASHIRREQEWTHQANQLIKEISRLDSDITAADIRIHIAENELSNHENQISRAKEVEEYLKNKFTNVELYAWMKDQLFSVYKQFYQLSYELAKKAEKLYRLELGESASNFIRFGYWESNKEGLMAGEQLHLALRQMERSFMDKNKRQLEMTKHISIRQLTPQALLDLKATGSATINLPEWLFDLDTPGQYMRRIKSIAVSIPCISGPYTSINCSLTLQSSSVRISSIVGDNYGRQPEDSRFVDYSGEVQSIVTSSGQNDSGMFEVNLNDQRFLPFEKAGVISSWRLDLPSEIRQFNYDTISDVILHIRYTAKQGGTKLSDGSTKFIKDEVINKIGTFTRLFSLKHDFPNEWHQFSIGDSNNFTAKFSRNRLDYLSQQMAIAEISIQIVEMQQGDLILLGTIKAGNLSDLTNSLNSDAQEGILTIDLSELDGHENVYMLFSYRLNGALSHED</sequence>
<dbReference type="EMBL" id="JAEUGD010000053">
    <property type="protein sequence ID" value="MBL6447657.1"/>
    <property type="molecule type" value="Genomic_DNA"/>
</dbReference>
<feature type="domain" description="PA14" evidence="3">
    <location>
        <begin position="1587"/>
        <end position="1730"/>
    </location>
</feature>
<dbReference type="InterPro" id="IPR037524">
    <property type="entry name" value="PA14/GLEYA"/>
</dbReference>
<dbReference type="Pfam" id="PF03538">
    <property type="entry name" value="VRP1"/>
    <property type="match status" value="1"/>
</dbReference>
<dbReference type="Proteomes" id="UP000614216">
    <property type="component" value="Unassembled WGS sequence"/>
</dbReference>
<dbReference type="Pfam" id="PF18276">
    <property type="entry name" value="TcA_TcB_BD"/>
    <property type="match status" value="1"/>
</dbReference>
<protein>
    <recommendedName>
        <fullName evidence="3">PA14 domain-containing protein</fullName>
    </recommendedName>
</protein>
<evidence type="ECO:0000259" key="3">
    <source>
        <dbReference type="PROSITE" id="PS51820"/>
    </source>
</evidence>
<organism evidence="4 5">
    <name type="scientific">Fulvivirga marina</name>
    <dbReference type="NCBI Taxonomy" id="2494733"/>
    <lineage>
        <taxon>Bacteria</taxon>
        <taxon>Pseudomonadati</taxon>
        <taxon>Bacteroidota</taxon>
        <taxon>Cytophagia</taxon>
        <taxon>Cytophagales</taxon>
        <taxon>Fulvivirgaceae</taxon>
        <taxon>Fulvivirga</taxon>
    </lineage>
</organism>
<evidence type="ECO:0000256" key="1">
    <source>
        <dbReference type="ARBA" id="ARBA00023026"/>
    </source>
</evidence>
<dbReference type="InterPro" id="IPR040840">
    <property type="entry name" value="TcA_TcB_BD"/>
</dbReference>
<feature type="coiled-coil region" evidence="2">
    <location>
        <begin position="3088"/>
        <end position="3122"/>
    </location>
</feature>
<dbReference type="Pfam" id="PF20220">
    <property type="entry name" value="ABC_toxin_N"/>
    <property type="match status" value="1"/>
</dbReference>
<dbReference type="InterPro" id="IPR046839">
    <property type="entry name" value="ABC_toxin_N"/>
</dbReference>
<keyword evidence="2" id="KW-0175">Coiled coil</keyword>
<dbReference type="PROSITE" id="PS51820">
    <property type="entry name" value="PA14"/>
    <property type="match status" value="1"/>
</dbReference>
<evidence type="ECO:0000313" key="5">
    <source>
        <dbReference type="Proteomes" id="UP000614216"/>
    </source>
</evidence>
<name>A0A937FZD7_9BACT</name>
<dbReference type="SUPFAM" id="SSF56988">
    <property type="entry name" value="Anthrax protective antigen"/>
    <property type="match status" value="1"/>
</dbReference>
<comment type="caution">
    <text evidence="4">The sequence shown here is derived from an EMBL/GenBank/DDBJ whole genome shotgun (WGS) entry which is preliminary data.</text>
</comment>